<name>A0A7W7T771_9PSEU</name>
<sequence>MASRRHPGQFDLFADAEDRPEPVETRRGRPSGFGGKPDLLVEVFDLVHDGRVGRLEHSGRVVELDGDGHCRHAHDDVAAMVESLLVQRYAVECGSAVLRHGAVRRDVLLVKLTRDGQNTRTRWSHLRGAR</sequence>
<proteinExistence type="predicted"/>
<dbReference type="EMBL" id="JACHJS010000001">
    <property type="protein sequence ID" value="MBB4967829.1"/>
    <property type="molecule type" value="Genomic_DNA"/>
</dbReference>
<reference evidence="2 3" key="1">
    <citation type="submission" date="2020-08" db="EMBL/GenBank/DDBJ databases">
        <title>Sequencing the genomes of 1000 actinobacteria strains.</title>
        <authorList>
            <person name="Klenk H.-P."/>
        </authorList>
    </citation>
    <scope>NUCLEOTIDE SEQUENCE [LARGE SCALE GENOMIC DNA]</scope>
    <source>
        <strain evidence="2 3">DSM 45084</strain>
    </source>
</reference>
<organism evidence="2 3">
    <name type="scientific">Saccharothrix violaceirubra</name>
    <dbReference type="NCBI Taxonomy" id="413306"/>
    <lineage>
        <taxon>Bacteria</taxon>
        <taxon>Bacillati</taxon>
        <taxon>Actinomycetota</taxon>
        <taxon>Actinomycetes</taxon>
        <taxon>Pseudonocardiales</taxon>
        <taxon>Pseudonocardiaceae</taxon>
        <taxon>Saccharothrix</taxon>
    </lineage>
</organism>
<protein>
    <submittedName>
        <fullName evidence="2">Uncharacterized protein</fullName>
    </submittedName>
</protein>
<keyword evidence="3" id="KW-1185">Reference proteome</keyword>
<gene>
    <name evidence="2" type="ORF">F4559_005188</name>
</gene>
<accession>A0A7W7T771</accession>
<dbReference type="Proteomes" id="UP000542674">
    <property type="component" value="Unassembled WGS sequence"/>
</dbReference>
<comment type="caution">
    <text evidence="2">The sequence shown here is derived from an EMBL/GenBank/DDBJ whole genome shotgun (WGS) entry which is preliminary data.</text>
</comment>
<evidence type="ECO:0000313" key="2">
    <source>
        <dbReference type="EMBL" id="MBB4967829.1"/>
    </source>
</evidence>
<dbReference type="AlphaFoldDB" id="A0A7W7T771"/>
<feature type="compositionally biased region" description="Basic and acidic residues" evidence="1">
    <location>
        <begin position="16"/>
        <end position="27"/>
    </location>
</feature>
<evidence type="ECO:0000313" key="3">
    <source>
        <dbReference type="Proteomes" id="UP000542674"/>
    </source>
</evidence>
<feature type="region of interest" description="Disordered" evidence="1">
    <location>
        <begin position="1"/>
        <end position="34"/>
    </location>
</feature>
<evidence type="ECO:0000256" key="1">
    <source>
        <dbReference type="SAM" id="MobiDB-lite"/>
    </source>
</evidence>
<dbReference type="RefSeq" id="WP_184672843.1">
    <property type="nucleotide sequence ID" value="NZ_BAABAI010000016.1"/>
</dbReference>